<keyword evidence="2" id="KW-1185">Reference proteome</keyword>
<accession>W8SM18</accession>
<dbReference type="eggNOG" id="COG0438">
    <property type="taxonomic scope" value="Bacteria"/>
</dbReference>
<reference evidence="1 2" key="1">
    <citation type="submission" date="2013-03" db="EMBL/GenBank/DDBJ databases">
        <authorList>
            <person name="Fiebig A."/>
            <person name="Goeker M."/>
            <person name="Klenk H.-P.P."/>
        </authorList>
    </citation>
    <scope>NUCLEOTIDE SEQUENCE [LARGE SCALE GENOMIC DNA]</scope>
    <source>
        <strain evidence="2">DSM 19469</strain>
    </source>
</reference>
<dbReference type="HOGENOM" id="CLU_378853_0_0_5"/>
<organism evidence="1 2">
    <name type="scientific">Roseicyclus elongatus DSM 19469</name>
    <dbReference type="NCBI Taxonomy" id="1294273"/>
    <lineage>
        <taxon>Bacteria</taxon>
        <taxon>Pseudomonadati</taxon>
        <taxon>Pseudomonadota</taxon>
        <taxon>Alphaproteobacteria</taxon>
        <taxon>Rhodobacterales</taxon>
        <taxon>Roseobacteraceae</taxon>
        <taxon>Roseicyclus</taxon>
    </lineage>
</organism>
<dbReference type="EMBL" id="CP004372">
    <property type="protein sequence ID" value="AHM03580.1"/>
    <property type="molecule type" value="Genomic_DNA"/>
</dbReference>
<sequence length="711" mass="77672">MSDEEDNSAFDVILLANMARPSDTGLRLSREIQTLHGQGYRVGLRHLPPQAGRKAILPDLAKCVRDGLAYPITPGATVHTKLAVVFTPGLLKEPVTDLTGLRADKVVLVHDRAPNIEQMGLWLSFNVGPMSWAPTNRWVRAKLEELGFPIEIEEEDWRSIGRAVRPAYDDSPAARTTVIGRVSAPGAAQWPATAKEIAATYPTDATTDFRVIGPPPSTAVAKSNVTKHWSVLDVSDTTIERFIEALDVFLYFPGAATPEFPEAAIATAMATGKLVVLPPHLEPHFGPGALYCEAESAPTEVERLLADEDALDDLRARAKSNVALLFGEDTYLRRIFRLAGPPAARTQRKPSPVDPPRILFIPSNGVGLGHAARLLAIARRMDQDIEPIFLSFGKATEILESFGYTTEYCPSYTDIGAEIPDWDAWLRYELGDVVERHNPAAIVYDGNNPTPGLVHAALSRGDCRLAWVRRGMCPAQPSPYLGNSRFFDCIIEPGELASAYDTGPTALRRHETTAVAPIRLLDKDELLSRENARAKLGLEGNAPAVLVQLGAGANRDILDLTDRIVTELQKVAGLQIVIAEWTNTAVRMPHWPGTRLLRGFPISQVFNAFDFSISAAGYNTYHEVLAFGLPTIFVANRHPSMDDQGARAGFAQDSGVGFDLWEEEMHLFPSLVEAMLNEKANAFLRENCAAFDGTNGADEAARILKKLVMGP</sequence>
<dbReference type="SUPFAM" id="SSF53756">
    <property type="entry name" value="UDP-Glycosyltransferase/glycogen phosphorylase"/>
    <property type="match status" value="1"/>
</dbReference>
<dbReference type="GO" id="GO:0016740">
    <property type="term" value="F:transferase activity"/>
    <property type="evidence" value="ECO:0007669"/>
    <property type="project" value="UniProtKB-KW"/>
</dbReference>
<evidence type="ECO:0000313" key="1">
    <source>
        <dbReference type="EMBL" id="AHM03580.1"/>
    </source>
</evidence>
<dbReference type="Proteomes" id="UP000019593">
    <property type="component" value="Chromosome"/>
</dbReference>
<dbReference type="STRING" id="1294273.roselon_01189"/>
<dbReference type="AlphaFoldDB" id="W8SM18"/>
<dbReference type="KEGG" id="red:roselon_01189"/>
<gene>
    <name evidence="1" type="ORF">roselon_01189</name>
</gene>
<keyword evidence="1" id="KW-0808">Transferase</keyword>
<dbReference type="Gene3D" id="3.40.50.2000">
    <property type="entry name" value="Glycogen Phosphorylase B"/>
    <property type="match status" value="1"/>
</dbReference>
<evidence type="ECO:0000313" key="2">
    <source>
        <dbReference type="Proteomes" id="UP000019593"/>
    </source>
</evidence>
<protein>
    <submittedName>
        <fullName evidence="1">Putative glycosyltransferase</fullName>
    </submittedName>
</protein>
<name>W8SM18_9RHOB</name>
<dbReference type="eggNOG" id="COG4671">
    <property type="taxonomic scope" value="Bacteria"/>
</dbReference>
<proteinExistence type="predicted"/>